<reference evidence="1 2" key="2">
    <citation type="submission" date="2019-09" db="EMBL/GenBank/DDBJ databases">
        <authorList>
            <person name="Jin C."/>
        </authorList>
    </citation>
    <scope>NUCLEOTIDE SEQUENCE [LARGE SCALE GENOMIC DNA]</scope>
    <source>
        <strain evidence="1 2">BN140078</strain>
    </source>
</reference>
<evidence type="ECO:0000313" key="1">
    <source>
        <dbReference type="EMBL" id="KAA2241527.1"/>
    </source>
</evidence>
<accession>A0A5B2VTF6</accession>
<dbReference type="Proteomes" id="UP000324611">
    <property type="component" value="Unassembled WGS sequence"/>
</dbReference>
<organism evidence="1 2">
    <name type="scientific">Chitinophaga agrisoli</name>
    <dbReference type="NCBI Taxonomy" id="2607653"/>
    <lineage>
        <taxon>Bacteria</taxon>
        <taxon>Pseudomonadati</taxon>
        <taxon>Bacteroidota</taxon>
        <taxon>Chitinophagia</taxon>
        <taxon>Chitinophagales</taxon>
        <taxon>Chitinophagaceae</taxon>
        <taxon>Chitinophaga</taxon>
    </lineage>
</organism>
<keyword evidence="2" id="KW-1185">Reference proteome</keyword>
<name>A0A5B2VTF6_9BACT</name>
<gene>
    <name evidence="1" type="ORF">F0L74_16665</name>
</gene>
<sequence>MKFDKFYENGRPLTLATIPNYLEAFDFQDKPLPVGHEALQGYSGGTNDVINELKRLLIKHPNVEETFKEALLELIENRDKFNDELSELWDDDNGGYKGLRPDY</sequence>
<dbReference type="AlphaFoldDB" id="A0A5B2VTF6"/>
<evidence type="ECO:0000313" key="2">
    <source>
        <dbReference type="Proteomes" id="UP000324611"/>
    </source>
</evidence>
<dbReference type="RefSeq" id="WP_149839041.1">
    <property type="nucleotide sequence ID" value="NZ_VUOC01000003.1"/>
</dbReference>
<comment type="caution">
    <text evidence="1">The sequence shown here is derived from an EMBL/GenBank/DDBJ whole genome shotgun (WGS) entry which is preliminary data.</text>
</comment>
<protein>
    <submittedName>
        <fullName evidence="1">Uncharacterized protein</fullName>
    </submittedName>
</protein>
<dbReference type="EMBL" id="VUOC01000003">
    <property type="protein sequence ID" value="KAA2241527.1"/>
    <property type="molecule type" value="Genomic_DNA"/>
</dbReference>
<reference evidence="1 2" key="1">
    <citation type="submission" date="2019-09" db="EMBL/GenBank/DDBJ databases">
        <title>Chitinophaga ginsengihumi sp. nov., isolated from soil of ginseng rhizosphere.</title>
        <authorList>
            <person name="Lee J."/>
        </authorList>
    </citation>
    <scope>NUCLEOTIDE SEQUENCE [LARGE SCALE GENOMIC DNA]</scope>
    <source>
        <strain evidence="1 2">BN140078</strain>
    </source>
</reference>
<proteinExistence type="predicted"/>